<proteinExistence type="inferred from homology"/>
<dbReference type="InterPro" id="IPR051466">
    <property type="entry name" value="D-amino_acid_metab_enzyme"/>
</dbReference>
<dbReference type="Gene3D" id="2.40.37.20">
    <property type="entry name" value="D-serine dehydratase-like domain"/>
    <property type="match status" value="1"/>
</dbReference>
<dbReference type="SUPFAM" id="SSF51419">
    <property type="entry name" value="PLP-binding barrel"/>
    <property type="match status" value="1"/>
</dbReference>
<evidence type="ECO:0000256" key="2">
    <source>
        <dbReference type="ARBA" id="ARBA00001946"/>
    </source>
</evidence>
<keyword evidence="5" id="KW-0456">Lyase</keyword>
<comment type="similarity">
    <text evidence="3">Belongs to the DSD1 family.</text>
</comment>
<keyword evidence="4" id="KW-0663">Pyridoxal phosphate</keyword>
<dbReference type="PANTHER" id="PTHR28004:SF2">
    <property type="entry name" value="D-SERINE DEHYDRATASE"/>
    <property type="match status" value="1"/>
</dbReference>
<evidence type="ECO:0000256" key="1">
    <source>
        <dbReference type="ARBA" id="ARBA00001933"/>
    </source>
</evidence>
<evidence type="ECO:0000256" key="4">
    <source>
        <dbReference type="ARBA" id="ARBA00022898"/>
    </source>
</evidence>
<dbReference type="InterPro" id="IPR001608">
    <property type="entry name" value="Ala_racemase_N"/>
</dbReference>
<dbReference type="HOGENOM" id="CLU_031639_2_0_4"/>
<dbReference type="EMBL" id="HE965805">
    <property type="protein sequence ID" value="CCJ61850.1"/>
    <property type="molecule type" value="Genomic_DNA"/>
</dbReference>
<accession>A0A0U1RMZ0</accession>
<comment type="cofactor">
    <cofactor evidence="1">
        <name>pyridoxal 5'-phosphate</name>
        <dbReference type="ChEBI" id="CHEBI:597326"/>
    </cofactor>
</comment>
<name>A0A0U1RMZ0_BORP1</name>
<comment type="cofactor">
    <cofactor evidence="2">
        <name>Mg(2+)</name>
        <dbReference type="ChEBI" id="CHEBI:18420"/>
    </cofactor>
</comment>
<dbReference type="PANTHER" id="PTHR28004">
    <property type="entry name" value="ZGC:162816-RELATED"/>
    <property type="match status" value="1"/>
</dbReference>
<dbReference type="Gene3D" id="3.20.20.10">
    <property type="entry name" value="Alanine racemase"/>
    <property type="match status" value="1"/>
</dbReference>
<gene>
    <name evidence="7" type="ordered locus">BN118_0425</name>
</gene>
<dbReference type="eggNOG" id="COG3616">
    <property type="taxonomic scope" value="Bacteria"/>
</dbReference>
<feature type="domain" description="D-serine dehydratase-like" evidence="6">
    <location>
        <begin position="278"/>
        <end position="366"/>
    </location>
</feature>
<organism evidence="7 8">
    <name type="scientific">Bordetella pertussis (strain ATCC 9797 / DSM 5571 / CCUG 30873 / LMG 14455 / NCTC 10739 / 18323)</name>
    <dbReference type="NCBI Taxonomy" id="568706"/>
    <lineage>
        <taxon>Bacteria</taxon>
        <taxon>Pseudomonadati</taxon>
        <taxon>Pseudomonadota</taxon>
        <taxon>Betaproteobacteria</taxon>
        <taxon>Burkholderiales</taxon>
        <taxon>Alcaligenaceae</taxon>
        <taxon>Bordetella</taxon>
    </lineage>
</organism>
<evidence type="ECO:0000259" key="6">
    <source>
        <dbReference type="SMART" id="SM01119"/>
    </source>
</evidence>
<dbReference type="FunFam" id="3.20.20.10:FF:000026">
    <property type="entry name" value="D-threonine aldolase"/>
    <property type="match status" value="1"/>
</dbReference>
<protein>
    <submittedName>
        <fullName evidence="7">Low-specificity D-threonine aldolase</fullName>
    </submittedName>
</protein>
<sequence>MNASVAPILPPAARAGQALCDVDTPSLALDLAAFERNLRVMQDWAERHGVALRPHAKAHKCPEVALRQLALGARGICCQKVSEALPFVAAGVRDIHISNEVVGPVKLALLGELARQADISVCVDHPDNLEALAQAMERAGARVTVLVEVDVGQGRCGVTDPQVVLALALALALARRADAAAGLRFGGLQAYHGSVQHMRTQADRAAVCAEVARAAAAHADALRAAGLACPTITGSGTGSAQFDAASGVFTELQAGSYPFMDADYGDNEWAETLRFEPSLYVLSTVMSTPAAGRVVLDAGLKSSTAECGPPRVAGRAGLTYLAANDEHGVARVEPGAPAPALGKMVRLVPSHVDPTFNLHDSLVVFRDDVVVDLWPIAARGLSR</sequence>
<dbReference type="InterPro" id="IPR042208">
    <property type="entry name" value="D-ser_dehydrat-like_sf"/>
</dbReference>
<reference evidence="7 8" key="1">
    <citation type="journal article" date="2012" name="BMC Genomics">
        <title>Comparative genomics of the classical Bordetella subspecies: the evolution and exchange of virulence-associated diversity amongst closely related pathogens.</title>
        <authorList>
            <person name="Park J."/>
            <person name="Zhang Y."/>
            <person name="Buboltz A.M."/>
            <person name="Zhang X."/>
            <person name="Schuster S.C."/>
            <person name="Ahuja U."/>
            <person name="Liu M."/>
            <person name="Miller J.F."/>
            <person name="Sebaihia M."/>
            <person name="Bentley S.D."/>
            <person name="Parkhill J."/>
            <person name="Harvill E.T."/>
        </authorList>
    </citation>
    <scope>NUCLEOTIDE SEQUENCE [LARGE SCALE GENOMIC DNA]</scope>
    <source>
        <strain evidence="8">ATCC 9797 / DSM 5571 / CCUG 30873 / LMG 14455 / NCTC 10739 / 18323</strain>
    </source>
</reference>
<evidence type="ECO:0000256" key="5">
    <source>
        <dbReference type="ARBA" id="ARBA00023239"/>
    </source>
</evidence>
<evidence type="ECO:0000313" key="8">
    <source>
        <dbReference type="Proteomes" id="UP000005250"/>
    </source>
</evidence>
<dbReference type="GO" id="GO:0036088">
    <property type="term" value="P:D-serine catabolic process"/>
    <property type="evidence" value="ECO:0007669"/>
    <property type="project" value="TreeGrafter"/>
</dbReference>
<keyword evidence="8" id="KW-1185">Reference proteome</keyword>
<dbReference type="AlphaFoldDB" id="A0A0U1RMZ0"/>
<dbReference type="InterPro" id="IPR029066">
    <property type="entry name" value="PLP-binding_barrel"/>
</dbReference>
<dbReference type="InterPro" id="IPR026956">
    <property type="entry name" value="D-ser_dehydrat-like_dom"/>
</dbReference>
<dbReference type="CDD" id="cd06819">
    <property type="entry name" value="PLPDE_III_LS_D-TA"/>
    <property type="match status" value="1"/>
</dbReference>
<dbReference type="GO" id="GO:0008721">
    <property type="term" value="F:D-serine ammonia-lyase activity"/>
    <property type="evidence" value="ECO:0007669"/>
    <property type="project" value="TreeGrafter"/>
</dbReference>
<dbReference type="KEGG" id="bper:BN118_0425"/>
<evidence type="ECO:0000313" key="7">
    <source>
        <dbReference type="EMBL" id="CCJ61850.1"/>
    </source>
</evidence>
<dbReference type="RefSeq" id="WP_014905469.1">
    <property type="nucleotide sequence ID" value="NC_018518.1"/>
</dbReference>
<dbReference type="GO" id="GO:0016830">
    <property type="term" value="F:carbon-carbon lyase activity"/>
    <property type="evidence" value="ECO:0007669"/>
    <property type="project" value="UniProtKB-ARBA"/>
</dbReference>
<evidence type="ECO:0000256" key="3">
    <source>
        <dbReference type="ARBA" id="ARBA00005323"/>
    </source>
</evidence>
<dbReference type="Pfam" id="PF01168">
    <property type="entry name" value="Ala_racemase_N"/>
    <property type="match status" value="1"/>
</dbReference>
<dbReference type="Proteomes" id="UP000005250">
    <property type="component" value="Chromosome"/>
</dbReference>
<dbReference type="SMART" id="SM01119">
    <property type="entry name" value="D-ser_dehydrat"/>
    <property type="match status" value="1"/>
</dbReference>
<dbReference type="Pfam" id="PF14031">
    <property type="entry name" value="D-ser_dehydrat"/>
    <property type="match status" value="1"/>
</dbReference>